<dbReference type="InterPro" id="IPR036318">
    <property type="entry name" value="FAD-bd_PCMH-like_sf"/>
</dbReference>
<protein>
    <recommendedName>
        <fullName evidence="2">FAD-binding PCMH-type domain-containing protein</fullName>
    </recommendedName>
</protein>
<evidence type="ECO:0000256" key="1">
    <source>
        <dbReference type="ARBA" id="ARBA00001974"/>
    </source>
</evidence>
<organism evidence="3 4">
    <name type="scientific">Dipteronia sinensis</name>
    <dbReference type="NCBI Taxonomy" id="43782"/>
    <lineage>
        <taxon>Eukaryota</taxon>
        <taxon>Viridiplantae</taxon>
        <taxon>Streptophyta</taxon>
        <taxon>Embryophyta</taxon>
        <taxon>Tracheophyta</taxon>
        <taxon>Spermatophyta</taxon>
        <taxon>Magnoliopsida</taxon>
        <taxon>eudicotyledons</taxon>
        <taxon>Gunneridae</taxon>
        <taxon>Pentapetalae</taxon>
        <taxon>rosids</taxon>
        <taxon>malvids</taxon>
        <taxon>Sapindales</taxon>
        <taxon>Sapindaceae</taxon>
        <taxon>Hippocastanoideae</taxon>
        <taxon>Acereae</taxon>
        <taxon>Dipteronia</taxon>
    </lineage>
</organism>
<name>A0AAE0DVF4_9ROSI</name>
<dbReference type="EMBL" id="JANJYJ010000009">
    <property type="protein sequence ID" value="KAK3188757.1"/>
    <property type="molecule type" value="Genomic_DNA"/>
</dbReference>
<comment type="caution">
    <text evidence="3">The sequence shown here is derived from an EMBL/GenBank/DDBJ whole genome shotgun (WGS) entry which is preliminary data.</text>
</comment>
<proteinExistence type="predicted"/>
<dbReference type="InterPro" id="IPR016169">
    <property type="entry name" value="FAD-bd_PCMH_sub2"/>
</dbReference>
<dbReference type="GO" id="GO:0071949">
    <property type="term" value="F:FAD binding"/>
    <property type="evidence" value="ECO:0007669"/>
    <property type="project" value="InterPro"/>
</dbReference>
<keyword evidence="4" id="KW-1185">Reference proteome</keyword>
<evidence type="ECO:0000313" key="4">
    <source>
        <dbReference type="Proteomes" id="UP001281410"/>
    </source>
</evidence>
<dbReference type="AlphaFoldDB" id="A0AAE0DVF4"/>
<gene>
    <name evidence="3" type="ORF">Dsin_028318</name>
</gene>
<dbReference type="InterPro" id="IPR006094">
    <property type="entry name" value="Oxid_FAD_bind_N"/>
</dbReference>
<evidence type="ECO:0000259" key="2">
    <source>
        <dbReference type="PROSITE" id="PS51387"/>
    </source>
</evidence>
<dbReference type="Proteomes" id="UP001281410">
    <property type="component" value="Unassembled WGS sequence"/>
</dbReference>
<accession>A0AAE0DVF4</accession>
<feature type="domain" description="FAD-binding PCMH-type" evidence="2">
    <location>
        <begin position="10"/>
        <end position="167"/>
    </location>
</feature>
<dbReference type="InterPro" id="IPR016167">
    <property type="entry name" value="FAD-bd_PCMH_sub1"/>
</dbReference>
<dbReference type="PROSITE" id="PS51387">
    <property type="entry name" value="FAD_PCMH"/>
    <property type="match status" value="1"/>
</dbReference>
<dbReference type="SUPFAM" id="SSF56176">
    <property type="entry name" value="FAD-binding/transporter-associated domain-like"/>
    <property type="match status" value="1"/>
</dbReference>
<dbReference type="Pfam" id="PF01565">
    <property type="entry name" value="FAD_binding_4"/>
    <property type="match status" value="1"/>
</dbReference>
<evidence type="ECO:0000313" key="3">
    <source>
        <dbReference type="EMBL" id="KAK3188757.1"/>
    </source>
</evidence>
<sequence>MAIARFSTAETPKPLAIVTANDESHVQATVLCTKYSCLEIRIRSGGHDYEGLSHTSIVPFVILDMFNLRSIDIDIENQTAWVQAGATLAGICTTIGVGGHFSGAGYGNLMRKYGLSVDNVVDAQIVDVGGRILDRKSMGDDLFWAIRGGGGASFGVILSWKIRLVSVPKRVIVFRISKTLELGATDVVHSWQIIVS</sequence>
<comment type="cofactor">
    <cofactor evidence="1">
        <name>FAD</name>
        <dbReference type="ChEBI" id="CHEBI:57692"/>
    </cofactor>
</comment>
<dbReference type="InterPro" id="IPR016166">
    <property type="entry name" value="FAD-bd_PCMH"/>
</dbReference>
<dbReference type="Gene3D" id="3.30.465.10">
    <property type="match status" value="1"/>
</dbReference>
<dbReference type="Gene3D" id="3.30.43.10">
    <property type="entry name" value="Uridine Diphospho-n-acetylenolpyruvylglucosamine Reductase, domain 2"/>
    <property type="match status" value="1"/>
</dbReference>
<dbReference type="Gene3D" id="3.40.462.20">
    <property type="match status" value="1"/>
</dbReference>
<reference evidence="3" key="1">
    <citation type="journal article" date="2023" name="Plant J.">
        <title>Genome sequences and population genomics provide insights into the demographic history, inbreeding, and mutation load of two 'living fossil' tree species of Dipteronia.</title>
        <authorList>
            <person name="Feng Y."/>
            <person name="Comes H.P."/>
            <person name="Chen J."/>
            <person name="Zhu S."/>
            <person name="Lu R."/>
            <person name="Zhang X."/>
            <person name="Li P."/>
            <person name="Qiu J."/>
            <person name="Olsen K.M."/>
            <person name="Qiu Y."/>
        </authorList>
    </citation>
    <scope>NUCLEOTIDE SEQUENCE</scope>
    <source>
        <strain evidence="3">NBL</strain>
    </source>
</reference>
<dbReference type="PANTHER" id="PTHR32448">
    <property type="entry name" value="OS08G0158400 PROTEIN"/>
    <property type="match status" value="1"/>
</dbReference>